<name>A0AAE9CXL2_CAEBR</name>
<evidence type="ECO:0000259" key="3">
    <source>
        <dbReference type="Pfam" id="PF01705"/>
    </source>
</evidence>
<reference evidence="4 5" key="1">
    <citation type="submission" date="2022-02" db="EMBL/GenBank/DDBJ databases">
        <title>Chromosome-level reference genomes for two strains of Caenorhabditis briggsae: an improved platform for comparative genomics.</title>
        <authorList>
            <person name="Stevens L."/>
            <person name="Andersen E.C."/>
        </authorList>
    </citation>
    <scope>NUCLEOTIDE SEQUENCE [LARGE SCALE GENOMIC DNA]</scope>
    <source>
        <strain evidence="4">QX1410_ONT</strain>
        <tissue evidence="4">Whole-organism</tissue>
    </source>
</reference>
<dbReference type="EMBL" id="CP090895">
    <property type="protein sequence ID" value="ULT86558.1"/>
    <property type="molecule type" value="Genomic_DNA"/>
</dbReference>
<dbReference type="PANTHER" id="PTHR47520">
    <property type="entry name" value="CX DOMAIN-CONTAINING PROTEIN-RELATED"/>
    <property type="match status" value="1"/>
</dbReference>
<evidence type="ECO:0000313" key="5">
    <source>
        <dbReference type="Proteomes" id="UP000827892"/>
    </source>
</evidence>
<keyword evidence="2" id="KW-0812">Transmembrane</keyword>
<feature type="domain" description="CX" evidence="3">
    <location>
        <begin position="215"/>
        <end position="279"/>
    </location>
</feature>
<protein>
    <recommendedName>
        <fullName evidence="3">CX domain-containing protein</fullName>
    </recommendedName>
</protein>
<keyword evidence="2" id="KW-0472">Membrane</keyword>
<accession>A0AAE9CXL2</accession>
<organism evidence="4 5">
    <name type="scientific">Caenorhabditis briggsae</name>
    <dbReference type="NCBI Taxonomy" id="6238"/>
    <lineage>
        <taxon>Eukaryota</taxon>
        <taxon>Metazoa</taxon>
        <taxon>Ecdysozoa</taxon>
        <taxon>Nematoda</taxon>
        <taxon>Chromadorea</taxon>
        <taxon>Rhabditida</taxon>
        <taxon>Rhabditina</taxon>
        <taxon>Rhabditomorpha</taxon>
        <taxon>Rhabditoidea</taxon>
        <taxon>Rhabditidae</taxon>
        <taxon>Peloderinae</taxon>
        <taxon>Caenorhabditis</taxon>
    </lineage>
</organism>
<feature type="transmembrane region" description="Helical" evidence="2">
    <location>
        <begin position="39"/>
        <end position="60"/>
    </location>
</feature>
<proteinExistence type="predicted"/>
<dbReference type="PANTHER" id="PTHR47520:SF5">
    <property type="entry name" value="CX DOMAIN-CONTAINING PROTEIN"/>
    <property type="match status" value="1"/>
</dbReference>
<sequence>MMDRTELAKVSIESVTKSYKACHTCFWMFHVCNPMLCTVLWAINALFFIWFLRFCVSLCFPEKRKTSTVSSARSTGRTSQDNGSTETANLLTPIPFTPFYVDNVLGVIDSRYSLGGLALLMIGTKLLIGAILVSTLVSCQRAPIAGVSRGSQEQRNTRETFLAGSEFEESLITHLLNSSAMITLNDDITTLLSSTNLTYTLASPEKPFVFVDRNYFWNRQDFVDYADADNTTAYAYICVLNVSQNDGVFSQIYFPDGEQVSEIVFGCETSKECCGMKCCGDDVLINIIIVGAISLALLFLLLCNIVIGFKKRREKAKKNGKSAYHATDTTNANDEVISADQITYETRHPANTRGSPTAGIETIQQSTKKN</sequence>
<evidence type="ECO:0000256" key="2">
    <source>
        <dbReference type="SAM" id="Phobius"/>
    </source>
</evidence>
<evidence type="ECO:0000313" key="4">
    <source>
        <dbReference type="EMBL" id="ULT86558.1"/>
    </source>
</evidence>
<dbReference type="Pfam" id="PF01705">
    <property type="entry name" value="CX"/>
    <property type="match status" value="1"/>
</dbReference>
<feature type="region of interest" description="Disordered" evidence="1">
    <location>
        <begin position="347"/>
        <end position="370"/>
    </location>
</feature>
<feature type="transmembrane region" description="Helical" evidence="2">
    <location>
        <begin position="283"/>
        <end position="309"/>
    </location>
</feature>
<evidence type="ECO:0000256" key="1">
    <source>
        <dbReference type="SAM" id="MobiDB-lite"/>
    </source>
</evidence>
<dbReference type="Proteomes" id="UP000827892">
    <property type="component" value="Chromosome V"/>
</dbReference>
<gene>
    <name evidence="4" type="ORF">L3Y34_006335</name>
</gene>
<dbReference type="InterPro" id="IPR002619">
    <property type="entry name" value="CX"/>
</dbReference>
<dbReference type="AlphaFoldDB" id="A0AAE9CXL2"/>
<keyword evidence="2" id="KW-1133">Transmembrane helix</keyword>